<organism evidence="1 2">
    <name type="scientific">Vespula squamosa</name>
    <name type="common">Southern yellow jacket</name>
    <name type="synonym">Wasp</name>
    <dbReference type="NCBI Taxonomy" id="30214"/>
    <lineage>
        <taxon>Eukaryota</taxon>
        <taxon>Metazoa</taxon>
        <taxon>Ecdysozoa</taxon>
        <taxon>Arthropoda</taxon>
        <taxon>Hexapoda</taxon>
        <taxon>Insecta</taxon>
        <taxon>Pterygota</taxon>
        <taxon>Neoptera</taxon>
        <taxon>Endopterygota</taxon>
        <taxon>Hymenoptera</taxon>
        <taxon>Apocrita</taxon>
        <taxon>Aculeata</taxon>
        <taxon>Vespoidea</taxon>
        <taxon>Vespidae</taxon>
        <taxon>Vespinae</taxon>
        <taxon>Vespula</taxon>
    </lineage>
</organism>
<dbReference type="EMBL" id="JAUDFV010000105">
    <property type="protein sequence ID" value="KAL2731296.1"/>
    <property type="molecule type" value="Genomic_DNA"/>
</dbReference>
<protein>
    <submittedName>
        <fullName evidence="1">Uncharacterized protein</fullName>
    </submittedName>
</protein>
<keyword evidence="2" id="KW-1185">Reference proteome</keyword>
<evidence type="ECO:0000313" key="1">
    <source>
        <dbReference type="EMBL" id="KAL2731296.1"/>
    </source>
</evidence>
<dbReference type="Proteomes" id="UP001607302">
    <property type="component" value="Unassembled WGS sequence"/>
</dbReference>
<sequence length="119" mass="13819">MQWNVICSLYKVTDDLLYEIHTLFRLLLPVGLRMQQPPSGETWALATISMQNQHLHISSFLGILVWDEGFYSSSGSFLHNVIDALNKGYKRQKQRELKIDSTWDTSMSREICSRRSQVL</sequence>
<reference evidence="1 2" key="1">
    <citation type="journal article" date="2024" name="Ann. Entomol. Soc. Am.">
        <title>Genomic analyses of the southern and eastern yellowjacket wasps (Hymenoptera: Vespidae) reveal evolutionary signatures of social life.</title>
        <authorList>
            <person name="Catto M.A."/>
            <person name="Caine P.B."/>
            <person name="Orr S.E."/>
            <person name="Hunt B.G."/>
            <person name="Goodisman M.A.D."/>
        </authorList>
    </citation>
    <scope>NUCLEOTIDE SEQUENCE [LARGE SCALE GENOMIC DNA]</scope>
    <source>
        <strain evidence="1">233</strain>
        <tissue evidence="1">Head and thorax</tissue>
    </source>
</reference>
<accession>A0ABD2BEV7</accession>
<evidence type="ECO:0000313" key="2">
    <source>
        <dbReference type="Proteomes" id="UP001607302"/>
    </source>
</evidence>
<name>A0ABD2BEV7_VESSQ</name>
<comment type="caution">
    <text evidence="1">The sequence shown here is derived from an EMBL/GenBank/DDBJ whole genome shotgun (WGS) entry which is preliminary data.</text>
</comment>
<dbReference type="AlphaFoldDB" id="A0ABD2BEV7"/>
<gene>
    <name evidence="1" type="ORF">V1478_004841</name>
</gene>
<proteinExistence type="predicted"/>